<gene>
    <name evidence="1" type="ORF">HNP46_002270</name>
</gene>
<reference evidence="1 2" key="1">
    <citation type="submission" date="2020-08" db="EMBL/GenBank/DDBJ databases">
        <title>Functional genomics of gut bacteria from endangered species of beetles.</title>
        <authorList>
            <person name="Carlos-Shanley C."/>
        </authorList>
    </citation>
    <scope>NUCLEOTIDE SEQUENCE [LARGE SCALE GENOMIC DNA]</scope>
    <source>
        <strain evidence="1 2">S00179</strain>
    </source>
</reference>
<sequence>MGLIAFFTGASAREYAVGLAEELSKTLPPKLVDGSSKVLSVNKVTKILEGLYAKASEYRVNSKIGFMRQAMFANTFRWQLTELGYPEAFVKMATEGLVLAMTKVRELK</sequence>
<dbReference type="Proteomes" id="UP000566995">
    <property type="component" value="Unassembled WGS sequence"/>
</dbReference>
<name>A0A7W7P045_PSENT</name>
<dbReference type="AlphaFoldDB" id="A0A7W7P045"/>
<accession>A0A7W7P045</accession>
<dbReference type="EMBL" id="JACHLI010000007">
    <property type="protein sequence ID" value="MBB4863423.1"/>
    <property type="molecule type" value="Genomic_DNA"/>
</dbReference>
<organism evidence="1 2">
    <name type="scientific">Pseudomonas nitroreducens</name>
    <dbReference type="NCBI Taxonomy" id="46680"/>
    <lineage>
        <taxon>Bacteria</taxon>
        <taxon>Pseudomonadati</taxon>
        <taxon>Pseudomonadota</taxon>
        <taxon>Gammaproteobacteria</taxon>
        <taxon>Pseudomonadales</taxon>
        <taxon>Pseudomonadaceae</taxon>
        <taxon>Pseudomonas</taxon>
    </lineage>
</organism>
<comment type="caution">
    <text evidence="1">The sequence shown here is derived from an EMBL/GenBank/DDBJ whole genome shotgun (WGS) entry which is preliminary data.</text>
</comment>
<evidence type="ECO:0000313" key="2">
    <source>
        <dbReference type="Proteomes" id="UP000566995"/>
    </source>
</evidence>
<evidence type="ECO:0000313" key="1">
    <source>
        <dbReference type="EMBL" id="MBB4863423.1"/>
    </source>
</evidence>
<protein>
    <submittedName>
        <fullName evidence="1">Uncharacterized protein</fullName>
    </submittedName>
</protein>
<dbReference type="RefSeq" id="WP_184588802.1">
    <property type="nucleotide sequence ID" value="NZ_JACHLI010000007.1"/>
</dbReference>
<proteinExistence type="predicted"/>